<evidence type="ECO:0000256" key="1">
    <source>
        <dbReference type="SAM" id="Phobius"/>
    </source>
</evidence>
<protein>
    <recommendedName>
        <fullName evidence="2">DZANK-type domain-containing protein</fullName>
    </recommendedName>
</protein>
<reference evidence="4" key="1">
    <citation type="submission" date="2016-10" db="EMBL/GenBank/DDBJ databases">
        <title>The complete genome sequence of the rumen bacterium Butyrivibrio hungatei MB2003.</title>
        <authorList>
            <person name="Palevich N."/>
            <person name="Kelly W.J."/>
            <person name="Leahy S.C."/>
            <person name="Altermann E."/>
            <person name="Rakonjac J."/>
            <person name="Attwood G.T."/>
        </authorList>
    </citation>
    <scope>NUCLEOTIDE SEQUENCE [LARGE SCALE GENOMIC DNA]</scope>
    <source>
        <strain evidence="4">MB2003</strain>
    </source>
</reference>
<keyword evidence="1" id="KW-0812">Transmembrane</keyword>
<keyword evidence="1" id="KW-1133">Transmembrane helix</keyword>
<dbReference type="EMBL" id="CP017831">
    <property type="protein sequence ID" value="AOZ96219.1"/>
    <property type="molecule type" value="Genomic_DNA"/>
</dbReference>
<sequence length="700" mass="79268">MKCSKCGTELENGVSFCKECGAKVITSQNYCSKCGAKLEENAKFCSSCGASVTSIHTNKVQNNKKINYQKQLTDTEKANLKIPKKNFLYAIIVAVLLLLIILLPHIFRTSYSNKTTSTNETTSSQEEASIALPEYVVGTYVGENKSVLTFFGDGTADYYYQPDYSECTTNHKWRYENNKIIWMFSKDAEIYANISNNNVSLLYFQCDNPLKWTNEKYNKVSDIATHWTTNECDQILLGNIPSDSSPSNALVSNSASSEAVQPQKDIWDLTGSWCEDSVSEGLSGMAAFISDSEITVFWVSDNSYIRTPFWIGTYETEVNSDSFSWTSYRNENESKKCPYHSQDDEKVFNYNNGVLTFSSSLGEKSLTRSDIDFSVDYHETPLYAESSTCEVGGIILNIPKSFGLFSKETKENSENLRYISSDGILIIQYLKDDKMDTTKLSDSKYVSYFDTATKSIIDGMAKKIDNYEILEDKNLEKGLGLAHTCTIKSSSDDSIDSYTYIGTIGIKELNTFITILMQTNDSNTSEYASNYEKIIKNTKITKEANTTVALAPLTSQEDKISQTTFYKPASYPEYTNIRSFVLPYISVKNGVGTLHLKANYYGNDWVFWDTLIFAIDEERYEMKIDLFDSTDTDVDGRAKVVENYDFCPLEDTDIKILDKIIKSKETIIRFKGNNKYYDMTITEEDKQAIKDIVTAYRNLN</sequence>
<dbReference type="RefSeq" id="WP_071175928.1">
    <property type="nucleotide sequence ID" value="NZ_CP017831.1"/>
</dbReference>
<feature type="transmembrane region" description="Helical" evidence="1">
    <location>
        <begin position="87"/>
        <end position="107"/>
    </location>
</feature>
<keyword evidence="4" id="KW-1185">Reference proteome</keyword>
<dbReference type="InterPro" id="IPR025874">
    <property type="entry name" value="DZR"/>
</dbReference>
<organism evidence="3 4">
    <name type="scientific">Butyrivibrio hungatei</name>
    <dbReference type="NCBI Taxonomy" id="185008"/>
    <lineage>
        <taxon>Bacteria</taxon>
        <taxon>Bacillati</taxon>
        <taxon>Bacillota</taxon>
        <taxon>Clostridia</taxon>
        <taxon>Lachnospirales</taxon>
        <taxon>Lachnospiraceae</taxon>
        <taxon>Butyrivibrio</taxon>
    </lineage>
</organism>
<name>A0A1D9P162_9FIRM</name>
<evidence type="ECO:0000313" key="3">
    <source>
        <dbReference type="EMBL" id="AOZ96219.1"/>
    </source>
</evidence>
<dbReference type="AlphaFoldDB" id="A0A1D9P162"/>
<accession>A0A1D9P162</accession>
<evidence type="ECO:0000259" key="2">
    <source>
        <dbReference type="Pfam" id="PF12773"/>
    </source>
</evidence>
<evidence type="ECO:0000313" key="4">
    <source>
        <dbReference type="Proteomes" id="UP000179284"/>
    </source>
</evidence>
<proteinExistence type="predicted"/>
<keyword evidence="1" id="KW-0472">Membrane</keyword>
<dbReference type="KEGG" id="bhu:bhn_I1185"/>
<gene>
    <name evidence="3" type="ORF">bhn_I1185</name>
</gene>
<dbReference type="Pfam" id="PF12773">
    <property type="entry name" value="DZR"/>
    <property type="match status" value="1"/>
</dbReference>
<feature type="domain" description="DZANK-type" evidence="2">
    <location>
        <begin position="3"/>
        <end position="49"/>
    </location>
</feature>
<dbReference type="Proteomes" id="UP000179284">
    <property type="component" value="Chromosome I"/>
</dbReference>